<keyword evidence="2" id="KW-1185">Reference proteome</keyword>
<evidence type="ECO:0000313" key="2">
    <source>
        <dbReference type="Proteomes" id="UP001155240"/>
    </source>
</evidence>
<dbReference type="InterPro" id="IPR011009">
    <property type="entry name" value="Kinase-like_dom_sf"/>
</dbReference>
<dbReference type="AlphaFoldDB" id="A0A9X2IUN4"/>
<dbReference type="SUPFAM" id="SSF56112">
    <property type="entry name" value="Protein kinase-like (PK-like)"/>
    <property type="match status" value="1"/>
</dbReference>
<organism evidence="1 2">
    <name type="scientific">Rathayibacter rubneri</name>
    <dbReference type="NCBI Taxonomy" id="2950106"/>
    <lineage>
        <taxon>Bacteria</taxon>
        <taxon>Bacillati</taxon>
        <taxon>Actinomycetota</taxon>
        <taxon>Actinomycetes</taxon>
        <taxon>Micrococcales</taxon>
        <taxon>Microbacteriaceae</taxon>
        <taxon>Rathayibacter</taxon>
    </lineage>
</organism>
<accession>A0A9X2IUN4</accession>
<dbReference type="RefSeq" id="WP_251948189.1">
    <property type="nucleotide sequence ID" value="NZ_JAMRYM010000132.1"/>
</dbReference>
<dbReference type="Gene3D" id="3.90.1200.10">
    <property type="match status" value="1"/>
</dbReference>
<dbReference type="EMBL" id="JAMRYM010000132">
    <property type="protein sequence ID" value="MCM6764292.1"/>
    <property type="molecule type" value="Genomic_DNA"/>
</dbReference>
<evidence type="ECO:0000313" key="1">
    <source>
        <dbReference type="EMBL" id="MCM6764292.1"/>
    </source>
</evidence>
<sequence>MTPGTEAAVTDLARRDPALPALAQLLDARRLDDALGGAVHVTRRRWKRGADVVVAFDGPAGPGWIASYADPAKLDKTRERARRVGVVLREHPGLLAVSGPVRADRELSPSVRRLERLEPGLLERARLLRHNPHRRLVVAEASRVVKIVTPGAAASVVEVARVQRALADRGVPVLVPTVIGSGASSTPWWGDGDLTERRSELAAARAGTALARLHAVRGVPVPAGSGDEVATAVRALVDLVPGLAPRLERLASGLAGAGPRSAVVHGDFSADQVLVGDGVRLIDFDRVRADEPERDLGGLLAAEPPSSALGAALLEAYRTAGGAVDPAALRRRTASAVLLRAVEPFRTALPDWRERVEAALARAEGVLAC</sequence>
<dbReference type="Proteomes" id="UP001155240">
    <property type="component" value="Unassembled WGS sequence"/>
</dbReference>
<proteinExistence type="predicted"/>
<protein>
    <submittedName>
        <fullName evidence="1">Aminoglycoside phosphotransferase family protein</fullName>
    </submittedName>
</protein>
<reference evidence="1" key="1">
    <citation type="submission" date="2022-06" db="EMBL/GenBank/DDBJ databases">
        <title>Whole genome shotgun sequencing (WGS) of Rathayibacter sp. ZW T2_19, isolated from stored onions (Allium cepa).</title>
        <authorList>
            <person name="Stoll D.A."/>
            <person name="Huch M."/>
        </authorList>
    </citation>
    <scope>NUCLEOTIDE SEQUENCE</scope>
    <source>
        <strain evidence="1">ZW T2_19</strain>
    </source>
</reference>
<gene>
    <name evidence="1" type="ORF">NB037_17890</name>
</gene>
<name>A0A9X2IUN4_9MICO</name>
<comment type="caution">
    <text evidence="1">The sequence shown here is derived from an EMBL/GenBank/DDBJ whole genome shotgun (WGS) entry which is preliminary data.</text>
</comment>